<name>V5YTM1_9CAUD</name>
<evidence type="ECO:0000313" key="1">
    <source>
        <dbReference type="EMBL" id="BAO20668.1"/>
    </source>
</evidence>
<dbReference type="Proteomes" id="UP000203191">
    <property type="component" value="Segment"/>
</dbReference>
<dbReference type="RefSeq" id="YP_008873128.1">
    <property type="nucleotide sequence ID" value="NC_023005.1"/>
</dbReference>
<accession>V5YTM1</accession>
<dbReference type="OrthoDB" id="28076at10239"/>
<dbReference type="EMBL" id="AB775549">
    <property type="protein sequence ID" value="BAO20668.1"/>
    <property type="molecule type" value="Genomic_DNA"/>
</dbReference>
<keyword evidence="2" id="KW-1185">Reference proteome</keyword>
<proteinExistence type="predicted"/>
<evidence type="ECO:0000313" key="2">
    <source>
        <dbReference type="Proteomes" id="UP000203191"/>
    </source>
</evidence>
<sequence>MQAIQTKYMGPTDTKGSRVQVTCAGQTRYFGWDHALGSCDNHIKAAEVFAKEWAASFKLHSAILKAGVYVHIATDVETLKR</sequence>
<dbReference type="KEGG" id="vg:17824993"/>
<dbReference type="GeneID" id="17824993"/>
<reference evidence="1 2" key="1">
    <citation type="journal article" date="2015" name="J Appl Environ Microbiol">
        <title>Complete Genome Sequence Analysis of Two Pseudomonas plecoglossicida Phages, Potential Therapeutic Agents.</title>
        <authorList>
            <person name="Kawato Y."/>
            <person name="Yasuike M."/>
            <person name="Nakamura Y."/>
            <person name="Shigenobu Y."/>
            <person name="Fujiwara A."/>
            <person name="Sano M."/>
            <person name="Nakai T."/>
        </authorList>
    </citation>
    <scope>NUCLEOTIDE SEQUENCE [LARGE SCALE GENOMIC DNA]</scope>
</reference>
<organism evidence="1 2">
    <name type="scientific">Pseudomonas phage PPpW-4</name>
    <dbReference type="NCBI Taxonomy" id="1279083"/>
    <lineage>
        <taxon>Viruses</taxon>
        <taxon>Duplodnaviria</taxon>
        <taxon>Heunggongvirae</taxon>
        <taxon>Uroviricota</taxon>
        <taxon>Caudoviricetes</taxon>
        <taxon>Autographivirales</taxon>
        <taxon>Autotranscriptaviridae</taxon>
        <taxon>Studiervirinae</taxon>
        <taxon>Phutvirus</taxon>
        <taxon>Phutvirus PPpW4</taxon>
    </lineage>
</organism>
<protein>
    <submittedName>
        <fullName evidence="1">Uncharacterized protein</fullName>
    </submittedName>
</protein>